<dbReference type="InterPro" id="IPR011054">
    <property type="entry name" value="Rudment_hybrid_motif"/>
</dbReference>
<evidence type="ECO:0000256" key="4">
    <source>
        <dbReference type="ARBA" id="ARBA00023267"/>
    </source>
</evidence>
<evidence type="ECO:0000259" key="7">
    <source>
        <dbReference type="PROSITE" id="PS50975"/>
    </source>
</evidence>
<dbReference type="CDD" id="cd06850">
    <property type="entry name" value="biotinyl_domain"/>
    <property type="match status" value="1"/>
</dbReference>
<dbReference type="InterPro" id="IPR011764">
    <property type="entry name" value="Biotin_carboxylation_dom"/>
</dbReference>
<dbReference type="PROSITE" id="PS00867">
    <property type="entry name" value="CPSASE_2"/>
    <property type="match status" value="1"/>
</dbReference>
<dbReference type="InterPro" id="IPR001882">
    <property type="entry name" value="Biotin_BS"/>
</dbReference>
<organism evidence="9 10">
    <name type="scientific">Larimichthys crocea</name>
    <name type="common">Large yellow croaker</name>
    <name type="synonym">Pseudosciaena crocea</name>
    <dbReference type="NCBI Taxonomy" id="215358"/>
    <lineage>
        <taxon>Eukaryota</taxon>
        <taxon>Metazoa</taxon>
        <taxon>Chordata</taxon>
        <taxon>Craniata</taxon>
        <taxon>Vertebrata</taxon>
        <taxon>Euteleostomi</taxon>
        <taxon>Actinopterygii</taxon>
        <taxon>Neopterygii</taxon>
        <taxon>Teleostei</taxon>
        <taxon>Neoteleostei</taxon>
        <taxon>Acanthomorphata</taxon>
        <taxon>Eupercaria</taxon>
        <taxon>Sciaenidae</taxon>
        <taxon>Larimichthys</taxon>
    </lineage>
</organism>
<dbReference type="PROSITE" id="PS50979">
    <property type="entry name" value="BC"/>
    <property type="match status" value="1"/>
</dbReference>
<evidence type="ECO:0000313" key="10">
    <source>
        <dbReference type="Proteomes" id="UP000424527"/>
    </source>
</evidence>
<evidence type="ECO:0000256" key="1">
    <source>
        <dbReference type="ARBA" id="ARBA00022598"/>
    </source>
</evidence>
<dbReference type="InterPro" id="IPR000089">
    <property type="entry name" value="Biotin_lipoyl"/>
</dbReference>
<dbReference type="GO" id="GO:0005739">
    <property type="term" value="C:mitochondrion"/>
    <property type="evidence" value="ECO:0007669"/>
    <property type="project" value="TreeGrafter"/>
</dbReference>
<evidence type="ECO:0000256" key="5">
    <source>
        <dbReference type="PROSITE-ProRule" id="PRU00409"/>
    </source>
</evidence>
<dbReference type="EMBL" id="REGW02000007">
    <property type="protein sequence ID" value="KAE8293903.1"/>
    <property type="molecule type" value="Genomic_DNA"/>
</dbReference>
<evidence type="ECO:0000313" key="9">
    <source>
        <dbReference type="EMBL" id="KAE8293903.1"/>
    </source>
</evidence>
<proteinExistence type="predicted"/>
<dbReference type="Pfam" id="PF02785">
    <property type="entry name" value="Biotin_carb_C"/>
    <property type="match status" value="1"/>
</dbReference>
<protein>
    <submittedName>
        <fullName evidence="9">Methylcrotonoyl-CoA carboxylase subunit alpha, mitochondrial</fullName>
    </submittedName>
</protein>
<keyword evidence="1" id="KW-0436">Ligase</keyword>
<feature type="compositionally biased region" description="Low complexity" evidence="6">
    <location>
        <begin position="412"/>
        <end position="421"/>
    </location>
</feature>
<dbReference type="InterPro" id="IPR005482">
    <property type="entry name" value="Biotin_COase_C"/>
</dbReference>
<evidence type="ECO:0000256" key="3">
    <source>
        <dbReference type="ARBA" id="ARBA00022840"/>
    </source>
</evidence>
<keyword evidence="2 5" id="KW-0547">Nucleotide-binding</keyword>
<gene>
    <name evidence="9" type="ORF">D5F01_LYC06844</name>
</gene>
<dbReference type="SUPFAM" id="SSF51230">
    <property type="entry name" value="Single hybrid motif"/>
    <property type="match status" value="1"/>
</dbReference>
<dbReference type="GO" id="GO:0004485">
    <property type="term" value="F:methylcrotonoyl-CoA carboxylase activity"/>
    <property type="evidence" value="ECO:0007669"/>
    <property type="project" value="TreeGrafter"/>
</dbReference>
<reference evidence="9 10" key="1">
    <citation type="submission" date="2019-07" db="EMBL/GenBank/DDBJ databases">
        <title>Chromosome genome assembly for large yellow croaker.</title>
        <authorList>
            <person name="Xiao S."/>
        </authorList>
    </citation>
    <scope>NUCLEOTIDE SEQUENCE [LARGE SCALE GENOMIC DNA]</scope>
    <source>
        <strain evidence="9">JMULYC20181020</strain>
        <tissue evidence="9">Muscle</tissue>
    </source>
</reference>
<dbReference type="SUPFAM" id="SSF51246">
    <property type="entry name" value="Rudiment single hybrid motif"/>
    <property type="match status" value="1"/>
</dbReference>
<feature type="region of interest" description="Disordered" evidence="6">
    <location>
        <begin position="400"/>
        <end position="448"/>
    </location>
</feature>
<dbReference type="InterPro" id="IPR011053">
    <property type="entry name" value="Single_hybrid_motif"/>
</dbReference>
<feature type="domain" description="Biotin carboxylation" evidence="8">
    <location>
        <begin position="1"/>
        <end position="218"/>
    </location>
</feature>
<evidence type="ECO:0000256" key="6">
    <source>
        <dbReference type="SAM" id="MobiDB-lite"/>
    </source>
</evidence>
<keyword evidence="10" id="KW-1185">Reference proteome</keyword>
<dbReference type="Pfam" id="PF02786">
    <property type="entry name" value="CPSase_L_D2"/>
    <property type="match status" value="1"/>
</dbReference>
<keyword evidence="3 5" id="KW-0067">ATP-binding</keyword>
<dbReference type="Gene3D" id="3.30.700.40">
    <property type="match status" value="1"/>
</dbReference>
<name>A0A6G0IRJ4_LARCR</name>
<dbReference type="SUPFAM" id="SSF56059">
    <property type="entry name" value="Glutathione synthetase ATP-binding domain-like"/>
    <property type="match status" value="1"/>
</dbReference>
<dbReference type="InterPro" id="IPR005479">
    <property type="entry name" value="CPAse_ATP-bd"/>
</dbReference>
<dbReference type="GO" id="GO:0046872">
    <property type="term" value="F:metal ion binding"/>
    <property type="evidence" value="ECO:0007669"/>
    <property type="project" value="InterPro"/>
</dbReference>
<dbReference type="Gene3D" id="3.30.470.20">
    <property type="entry name" value="ATP-grasp fold, B domain"/>
    <property type="match status" value="1"/>
</dbReference>
<dbReference type="PROSITE" id="PS50975">
    <property type="entry name" value="ATP_GRASP"/>
    <property type="match status" value="1"/>
</dbReference>
<evidence type="ECO:0000256" key="2">
    <source>
        <dbReference type="ARBA" id="ARBA00022741"/>
    </source>
</evidence>
<sequence length="448" mass="48559">MFDCIFTRLLCGIFQPGISPEVRRKLGEAAVKAAKAVSYVGAGTVEFIMDAQHNFYFMEMNTRLQVEHPVSEMITGTDLVEWQLRVAAGERLPLLQDDIILSGHSFEARIYAEDPNNDFLPGAGPLLHLSTPPADQHTRIETGVRDGDEVSAHYDPMIAKLVVWGEDRSAALKKLRYCLRQYNIVGLNTNIDFLLSLSGHPEFEAGNVTTSFIPQHYADLFPTPRAPSAETICQAALGLIQFSPFGSSSGWRSNIQFNRNMTLQLGDKKVDVVVVYNKDGSYAMQIGEEVYHVTGEVEMEGGVSFLHCSVNGVKSRPKLVILDNTVHLFSMEGSSEVSVPVPKYLAGVSGSGAQGGAVAPMTGTIEKVLVKAGDKVAVGDPLMVMIAMKMEHTIRAPKSGCDQEGFLQRGLSGQSPRSSGRTGRGDRGGGRGKPVNALKHTTTPTNAH</sequence>
<dbReference type="Pfam" id="PF00364">
    <property type="entry name" value="Biotin_lipoyl"/>
    <property type="match status" value="1"/>
</dbReference>
<accession>A0A6G0IRJ4</accession>
<dbReference type="PANTHER" id="PTHR18866">
    <property type="entry name" value="CARBOXYLASE:PYRUVATE/ACETYL-COA/PROPIONYL-COA CARBOXYLASE"/>
    <property type="match status" value="1"/>
</dbReference>
<dbReference type="InterPro" id="IPR050856">
    <property type="entry name" value="Biotin_carboxylase_complex"/>
</dbReference>
<evidence type="ECO:0000259" key="8">
    <source>
        <dbReference type="PROSITE" id="PS50979"/>
    </source>
</evidence>
<dbReference type="InterPro" id="IPR011761">
    <property type="entry name" value="ATP-grasp"/>
</dbReference>
<feature type="domain" description="ATP-grasp" evidence="7">
    <location>
        <begin position="18"/>
        <end position="88"/>
    </location>
</feature>
<keyword evidence="4" id="KW-0092">Biotin</keyword>
<dbReference type="AlphaFoldDB" id="A0A6G0IRJ4"/>
<dbReference type="PROSITE" id="PS00188">
    <property type="entry name" value="BIOTIN"/>
    <property type="match status" value="1"/>
</dbReference>
<dbReference type="SMART" id="SM00878">
    <property type="entry name" value="Biotin_carb_C"/>
    <property type="match status" value="1"/>
</dbReference>
<dbReference type="GO" id="GO:0005524">
    <property type="term" value="F:ATP binding"/>
    <property type="evidence" value="ECO:0007669"/>
    <property type="project" value="UniProtKB-UniRule"/>
</dbReference>
<dbReference type="Gene3D" id="2.40.50.100">
    <property type="match status" value="1"/>
</dbReference>
<dbReference type="PANTHER" id="PTHR18866:SF33">
    <property type="entry name" value="METHYLCROTONOYL-COA CARBOXYLASE SUBUNIT ALPHA, MITOCHONDRIAL-RELATED"/>
    <property type="match status" value="1"/>
</dbReference>
<dbReference type="Proteomes" id="UP000424527">
    <property type="component" value="Unassembled WGS sequence"/>
</dbReference>
<feature type="compositionally biased region" description="Polar residues" evidence="6">
    <location>
        <begin position="439"/>
        <end position="448"/>
    </location>
</feature>
<comment type="caution">
    <text evidence="9">The sequence shown here is derived from an EMBL/GenBank/DDBJ whole genome shotgun (WGS) entry which is preliminary data.</text>
</comment>